<dbReference type="CDD" id="cd00110">
    <property type="entry name" value="LamG"/>
    <property type="match status" value="1"/>
</dbReference>
<dbReference type="InterPro" id="IPR001791">
    <property type="entry name" value="Laminin_G"/>
</dbReference>
<dbReference type="PANTHER" id="PTHR42535">
    <property type="entry name" value="OOKINETE PROTEIN, PUTATIVE-RELATED"/>
    <property type="match status" value="1"/>
</dbReference>
<dbReference type="PANTHER" id="PTHR42535:SF2">
    <property type="entry name" value="CHROMOSOME UNDETERMINED SCAFFOLD_146, WHOLE GENOME SHOTGUN SEQUENCE"/>
    <property type="match status" value="1"/>
</dbReference>
<dbReference type="SUPFAM" id="SSF49899">
    <property type="entry name" value="Concanavalin A-like lectins/glucanases"/>
    <property type="match status" value="3"/>
</dbReference>
<organism evidence="5 6">
    <name type="scientific">Candidatus Gottesmanbacteria bacterium RIFCSPHIGHO2_01_FULL_39_10</name>
    <dbReference type="NCBI Taxonomy" id="1798375"/>
    <lineage>
        <taxon>Bacteria</taxon>
        <taxon>Candidatus Gottesmaniibacteriota</taxon>
    </lineage>
</organism>
<dbReference type="SMART" id="SM00282">
    <property type="entry name" value="LamG"/>
    <property type="match status" value="1"/>
</dbReference>
<dbReference type="EMBL" id="MFJE01000021">
    <property type="protein sequence ID" value="OGG14313.1"/>
    <property type="molecule type" value="Genomic_DNA"/>
</dbReference>
<dbReference type="SMART" id="SM00560">
    <property type="entry name" value="LamGL"/>
    <property type="match status" value="3"/>
</dbReference>
<sequence>MASPATATSGWSQNGKFGKALNFDGSNDKVSAGNAIITGTEDFSISAWIYRSSAGSGVDDIAGNYGVSSCTGGVEFFVYGAQNDTLQLYISGYTKGSTSLSANTWYHVAATRNSGSIKLYVNGKQDGSGTLSGNITGNCNWTIGDGPNYSTEEFAGTIDEVKVYNFALTAEELKTEYNRGSAIVLGSLSVDSSNTPLNSSSSLYCVPGSSETCTTPVAEWNFNEARDNTCSGGSNDVCDNSGNANDGAWNGTGYHWTQSKVGWGGKFNGSDDYVSSGNPSSLQITGSITMAAWIKTSDLTNGQAIISKYATGQFAYFIKVRGSGSYDKQLEAVFYSATDGSTYHQGISTREINQNTWTHVVVTWDTATLKIYINGLRDTLAFEYDNNGGSIANSSANVELGGPSGLGYFSGQIDQVRVFNYARSAAQIAWDYNQGKPIAQWDFDECQGDTLHDSSGNNNSGTLTLGAGTQTTPGTCASSGTTPWYSGRTGKYNASLNFDGSDDYVGLGTGLNSSLAESKAFSLAGWVKTSSSSNQEIATNADWSSPYAGIQFLIEADGEVRFDINQNASKLTRVRTSRVVNDGNWHSVLVTYTGSGLASGVSIFIDGVRVSTTTDYDNTDADAVSSTDFQIGGRDGASGEMFNGQIDDVRIYNYALTATQVKLHYNQGSSIRFGPLTGSP</sequence>
<feature type="domain" description="Laminin G" evidence="4">
    <location>
        <begin position="494"/>
        <end position="677"/>
    </location>
</feature>
<evidence type="ECO:0000313" key="6">
    <source>
        <dbReference type="Proteomes" id="UP000177383"/>
    </source>
</evidence>
<dbReference type="PROSITE" id="PS50025">
    <property type="entry name" value="LAM_G_DOMAIN"/>
    <property type="match status" value="1"/>
</dbReference>
<dbReference type="AlphaFoldDB" id="A0A1F5ZPK5"/>
<reference evidence="5 6" key="1">
    <citation type="journal article" date="2016" name="Nat. Commun.">
        <title>Thousands of microbial genomes shed light on interconnected biogeochemical processes in an aquifer system.</title>
        <authorList>
            <person name="Anantharaman K."/>
            <person name="Brown C.T."/>
            <person name="Hug L.A."/>
            <person name="Sharon I."/>
            <person name="Castelle C.J."/>
            <person name="Probst A.J."/>
            <person name="Thomas B.C."/>
            <person name="Singh A."/>
            <person name="Wilkins M.J."/>
            <person name="Karaoz U."/>
            <person name="Brodie E.L."/>
            <person name="Williams K.H."/>
            <person name="Hubbard S.S."/>
            <person name="Banfield J.F."/>
        </authorList>
    </citation>
    <scope>NUCLEOTIDE SEQUENCE [LARGE SCALE GENOMIC DNA]</scope>
</reference>
<dbReference type="InterPro" id="IPR006558">
    <property type="entry name" value="LamG-like"/>
</dbReference>
<accession>A0A1F5ZPK5</accession>
<proteinExistence type="predicted"/>
<evidence type="ECO:0000256" key="2">
    <source>
        <dbReference type="ARBA" id="ARBA00023157"/>
    </source>
</evidence>
<name>A0A1F5ZPK5_9BACT</name>
<feature type="region of interest" description="Disordered" evidence="3">
    <location>
        <begin position="452"/>
        <end position="482"/>
    </location>
</feature>
<gene>
    <name evidence="5" type="ORF">A2773_03365</name>
</gene>
<feature type="compositionally biased region" description="Low complexity" evidence="3">
    <location>
        <begin position="461"/>
        <end position="475"/>
    </location>
</feature>
<dbReference type="STRING" id="1798375.A2773_03365"/>
<dbReference type="Gene3D" id="2.60.120.200">
    <property type="match status" value="3"/>
</dbReference>
<keyword evidence="2" id="KW-1015">Disulfide bond</keyword>
<evidence type="ECO:0000259" key="4">
    <source>
        <dbReference type="PROSITE" id="PS50025"/>
    </source>
</evidence>
<comment type="caution">
    <text evidence="5">The sequence shown here is derived from an EMBL/GenBank/DDBJ whole genome shotgun (WGS) entry which is preliminary data.</text>
</comment>
<evidence type="ECO:0000313" key="5">
    <source>
        <dbReference type="EMBL" id="OGG14313.1"/>
    </source>
</evidence>
<keyword evidence="1" id="KW-0732">Signal</keyword>
<dbReference type="Pfam" id="PF13385">
    <property type="entry name" value="Laminin_G_3"/>
    <property type="match status" value="3"/>
</dbReference>
<dbReference type="Proteomes" id="UP000177383">
    <property type="component" value="Unassembled WGS sequence"/>
</dbReference>
<evidence type="ECO:0000256" key="3">
    <source>
        <dbReference type="SAM" id="MobiDB-lite"/>
    </source>
</evidence>
<protein>
    <recommendedName>
        <fullName evidence="4">Laminin G domain-containing protein</fullName>
    </recommendedName>
</protein>
<evidence type="ECO:0000256" key="1">
    <source>
        <dbReference type="ARBA" id="ARBA00022729"/>
    </source>
</evidence>
<dbReference type="InterPro" id="IPR013320">
    <property type="entry name" value="ConA-like_dom_sf"/>
</dbReference>